<dbReference type="SUPFAM" id="SSF54637">
    <property type="entry name" value="Thioesterase/thiol ester dehydrase-isomerase"/>
    <property type="match status" value="1"/>
</dbReference>
<feature type="domain" description="Thioesterase" evidence="3">
    <location>
        <begin position="42"/>
        <end position="118"/>
    </location>
</feature>
<comment type="caution">
    <text evidence="4">The sequence shown here is derived from an EMBL/GenBank/DDBJ whole genome shotgun (WGS) entry which is preliminary data.</text>
</comment>
<dbReference type="InterPro" id="IPR039298">
    <property type="entry name" value="ACOT13"/>
</dbReference>
<reference evidence="4 5" key="1">
    <citation type="submission" date="2016-08" db="EMBL/GenBank/DDBJ databases">
        <title>Novel Firmicute Genomes.</title>
        <authorList>
            <person name="Poppleton D.I."/>
            <person name="Gribaldo S."/>
        </authorList>
    </citation>
    <scope>NUCLEOTIDE SEQUENCE [LARGE SCALE GENOMIC DNA]</scope>
    <source>
        <strain evidence="4 5">RAOx-1</strain>
    </source>
</reference>
<keyword evidence="2" id="KW-0378">Hydrolase</keyword>
<evidence type="ECO:0000256" key="2">
    <source>
        <dbReference type="ARBA" id="ARBA00022801"/>
    </source>
</evidence>
<sequence>MTEKHDVRSPFWDHIRIEEIEAHDGQSEIRCEIFQNLLNSAGVVHGGALATLVDASIGSAVRSTLDLSTQTSATVDLNIKYIKAGRGTVLTAKASLAHRGRTLVVGNSEIYDDQQNLVAIGSATFMILKRKQ</sequence>
<dbReference type="Proteomes" id="UP000284219">
    <property type="component" value="Unassembled WGS sequence"/>
</dbReference>
<dbReference type="GO" id="GO:0047617">
    <property type="term" value="F:fatty acyl-CoA hydrolase activity"/>
    <property type="evidence" value="ECO:0007669"/>
    <property type="project" value="InterPro"/>
</dbReference>
<organism evidence="4 5">
    <name type="scientific">Ammoniphilus oxalaticus</name>
    <dbReference type="NCBI Taxonomy" id="66863"/>
    <lineage>
        <taxon>Bacteria</taxon>
        <taxon>Bacillati</taxon>
        <taxon>Bacillota</taxon>
        <taxon>Bacilli</taxon>
        <taxon>Bacillales</taxon>
        <taxon>Paenibacillaceae</taxon>
        <taxon>Aneurinibacillus group</taxon>
        <taxon>Ammoniphilus</taxon>
    </lineage>
</organism>
<name>A0A419SGQ2_9BACL</name>
<gene>
    <name evidence="4" type="ORF">BEP19_12105</name>
</gene>
<comment type="similarity">
    <text evidence="1">Belongs to the thioesterase PaaI family.</text>
</comment>
<evidence type="ECO:0000259" key="3">
    <source>
        <dbReference type="Pfam" id="PF03061"/>
    </source>
</evidence>
<dbReference type="RefSeq" id="WP_120190458.1">
    <property type="nucleotide sequence ID" value="NZ_MCHY01000009.1"/>
</dbReference>
<dbReference type="InterPro" id="IPR003736">
    <property type="entry name" value="PAAI_dom"/>
</dbReference>
<dbReference type="PANTHER" id="PTHR21660">
    <property type="entry name" value="THIOESTERASE SUPERFAMILY MEMBER-RELATED"/>
    <property type="match status" value="1"/>
</dbReference>
<accession>A0A419SGQ2</accession>
<dbReference type="InterPro" id="IPR029069">
    <property type="entry name" value="HotDog_dom_sf"/>
</dbReference>
<dbReference type="Pfam" id="PF03061">
    <property type="entry name" value="4HBT"/>
    <property type="match status" value="1"/>
</dbReference>
<evidence type="ECO:0000313" key="5">
    <source>
        <dbReference type="Proteomes" id="UP000284219"/>
    </source>
</evidence>
<proteinExistence type="inferred from homology"/>
<dbReference type="OrthoDB" id="2139465at2"/>
<dbReference type="PANTHER" id="PTHR21660:SF1">
    <property type="entry name" value="ACYL-COENZYME A THIOESTERASE 13"/>
    <property type="match status" value="1"/>
</dbReference>
<evidence type="ECO:0000256" key="1">
    <source>
        <dbReference type="ARBA" id="ARBA00008324"/>
    </source>
</evidence>
<dbReference type="CDD" id="cd03443">
    <property type="entry name" value="PaaI_thioesterase"/>
    <property type="match status" value="1"/>
</dbReference>
<protein>
    <recommendedName>
        <fullName evidence="3">Thioesterase domain-containing protein</fullName>
    </recommendedName>
</protein>
<evidence type="ECO:0000313" key="4">
    <source>
        <dbReference type="EMBL" id="RKD22967.1"/>
    </source>
</evidence>
<dbReference type="EMBL" id="MCHY01000009">
    <property type="protein sequence ID" value="RKD22967.1"/>
    <property type="molecule type" value="Genomic_DNA"/>
</dbReference>
<dbReference type="AlphaFoldDB" id="A0A419SGQ2"/>
<dbReference type="Gene3D" id="3.10.129.10">
    <property type="entry name" value="Hotdog Thioesterase"/>
    <property type="match status" value="1"/>
</dbReference>
<keyword evidence="5" id="KW-1185">Reference proteome</keyword>
<dbReference type="InterPro" id="IPR006683">
    <property type="entry name" value="Thioestr_dom"/>
</dbReference>
<dbReference type="NCBIfam" id="TIGR00369">
    <property type="entry name" value="unchar_dom_1"/>
    <property type="match status" value="1"/>
</dbReference>